<feature type="domain" description="Cell wall hydrolase SleB" evidence="2">
    <location>
        <begin position="133"/>
        <end position="235"/>
    </location>
</feature>
<dbReference type="Gene3D" id="1.10.101.10">
    <property type="entry name" value="PGBD-like superfamily/PGBD"/>
    <property type="match status" value="1"/>
</dbReference>
<dbReference type="EMBL" id="FRAG01000044">
    <property type="protein sequence ID" value="SHK30134.1"/>
    <property type="molecule type" value="Genomic_DNA"/>
</dbReference>
<reference evidence="3 4" key="1">
    <citation type="submission" date="2016-11" db="EMBL/GenBank/DDBJ databases">
        <authorList>
            <person name="Jaros S."/>
            <person name="Januszkiewicz K."/>
            <person name="Wedrychowicz H."/>
        </authorList>
    </citation>
    <scope>NUCLEOTIDE SEQUENCE [LARGE SCALE GENOMIC DNA]</scope>
    <source>
        <strain evidence="3 4">DSM 15212</strain>
    </source>
</reference>
<feature type="domain" description="Peptidoglycan binding-like" evidence="1">
    <location>
        <begin position="43"/>
        <end position="97"/>
    </location>
</feature>
<dbReference type="InterPro" id="IPR011105">
    <property type="entry name" value="Cell_wall_hydrolase_SleB"/>
</dbReference>
<dbReference type="Pfam" id="PF01471">
    <property type="entry name" value="PG_binding_1"/>
    <property type="match status" value="1"/>
</dbReference>
<organism evidence="3 4">
    <name type="scientific">Paramaledivibacter caminithermalis (strain DSM 15212 / CIP 107654 / DViRD3)</name>
    <name type="common">Clostridium caminithermale</name>
    <dbReference type="NCBI Taxonomy" id="1121301"/>
    <lineage>
        <taxon>Bacteria</taxon>
        <taxon>Bacillati</taxon>
        <taxon>Bacillota</taxon>
        <taxon>Clostridia</taxon>
        <taxon>Peptostreptococcales</taxon>
        <taxon>Caminicellaceae</taxon>
        <taxon>Paramaledivibacter</taxon>
    </lineage>
</organism>
<dbReference type="SUPFAM" id="SSF47090">
    <property type="entry name" value="PGBD-like"/>
    <property type="match status" value="1"/>
</dbReference>
<proteinExistence type="predicted"/>
<dbReference type="OrthoDB" id="9785345at2"/>
<dbReference type="InterPro" id="IPR036365">
    <property type="entry name" value="PGBD-like_sf"/>
</dbReference>
<dbReference type="GO" id="GO:0016787">
    <property type="term" value="F:hydrolase activity"/>
    <property type="evidence" value="ECO:0007669"/>
    <property type="project" value="InterPro"/>
</dbReference>
<keyword evidence="4" id="KW-1185">Reference proteome</keyword>
<evidence type="ECO:0000259" key="2">
    <source>
        <dbReference type="Pfam" id="PF07486"/>
    </source>
</evidence>
<sequence length="236" mass="26066">MKTYSKKLTSIILILLMISLQVTIIYAAQSNTNSYLTLKLGSRGSEVSRLQYTLNNKGFSPGPIDGIYGPRTRWAVINFQKACKITVDGIAGKQTQAYLYSTADSLVTSRGNSSYSTDLYWLSRIIHAEAEAEPYEGKLAVGNVVLNRVSSKEFPNTVKGVIFEYFQGIPQFSPVAEGTIYNTPSQASVQAAKDALRGAKPVGSCTYFFNPDKSAGKWIVQNKTYVKRIGNHVFYK</sequence>
<dbReference type="Pfam" id="PF07486">
    <property type="entry name" value="Hydrolase_2"/>
    <property type="match status" value="1"/>
</dbReference>
<accession>A0A1M6RCE1</accession>
<dbReference type="AlphaFoldDB" id="A0A1M6RCE1"/>
<evidence type="ECO:0000313" key="3">
    <source>
        <dbReference type="EMBL" id="SHK30134.1"/>
    </source>
</evidence>
<protein>
    <submittedName>
        <fullName evidence="3">N-acetylmuramoyl-L-alanine amidase</fullName>
    </submittedName>
</protein>
<gene>
    <name evidence="3" type="ORF">SAMN02745912_02917</name>
</gene>
<dbReference type="InterPro" id="IPR002477">
    <property type="entry name" value="Peptidoglycan-bd-like"/>
</dbReference>
<dbReference type="RefSeq" id="WP_073151619.1">
    <property type="nucleotide sequence ID" value="NZ_FRAG01000044.1"/>
</dbReference>
<dbReference type="InterPro" id="IPR036366">
    <property type="entry name" value="PGBDSf"/>
</dbReference>
<name>A0A1M6RCE1_PARC5</name>
<dbReference type="Proteomes" id="UP000184465">
    <property type="component" value="Unassembled WGS sequence"/>
</dbReference>
<dbReference type="Gene3D" id="6.20.240.60">
    <property type="match status" value="1"/>
</dbReference>
<evidence type="ECO:0000259" key="1">
    <source>
        <dbReference type="Pfam" id="PF01471"/>
    </source>
</evidence>
<dbReference type="Gene3D" id="1.10.10.2520">
    <property type="entry name" value="Cell wall hydrolase SleB, domain 1"/>
    <property type="match status" value="1"/>
</dbReference>
<dbReference type="InterPro" id="IPR042047">
    <property type="entry name" value="SleB_dom1"/>
</dbReference>
<evidence type="ECO:0000313" key="4">
    <source>
        <dbReference type="Proteomes" id="UP000184465"/>
    </source>
</evidence>
<dbReference type="STRING" id="1121301.SAMN02745912_02917"/>